<feature type="region of interest" description="Disordered" evidence="1">
    <location>
        <begin position="104"/>
        <end position="126"/>
    </location>
</feature>
<accession>A0ABU2H7X9</accession>
<protein>
    <submittedName>
        <fullName evidence="2">Uncharacterized protein</fullName>
    </submittedName>
</protein>
<feature type="compositionally biased region" description="Basic and acidic residues" evidence="1">
    <location>
        <begin position="108"/>
        <end position="126"/>
    </location>
</feature>
<dbReference type="Proteomes" id="UP001250214">
    <property type="component" value="Unassembled WGS sequence"/>
</dbReference>
<evidence type="ECO:0000313" key="2">
    <source>
        <dbReference type="EMBL" id="MDS1270694.1"/>
    </source>
</evidence>
<evidence type="ECO:0000256" key="1">
    <source>
        <dbReference type="SAM" id="MobiDB-lite"/>
    </source>
</evidence>
<comment type="caution">
    <text evidence="2">The sequence shown here is derived from an EMBL/GenBank/DDBJ whole genome shotgun (WGS) entry which is preliminary data.</text>
</comment>
<gene>
    <name evidence="2" type="ORF">RIF23_10325</name>
</gene>
<keyword evidence="3" id="KW-1185">Reference proteome</keyword>
<proteinExistence type="predicted"/>
<organism evidence="2 3">
    <name type="scientific">Lipingzhangella rawalii</name>
    <dbReference type="NCBI Taxonomy" id="2055835"/>
    <lineage>
        <taxon>Bacteria</taxon>
        <taxon>Bacillati</taxon>
        <taxon>Actinomycetota</taxon>
        <taxon>Actinomycetes</taxon>
        <taxon>Streptosporangiales</taxon>
        <taxon>Nocardiopsidaceae</taxon>
        <taxon>Lipingzhangella</taxon>
    </lineage>
</organism>
<evidence type="ECO:0000313" key="3">
    <source>
        <dbReference type="Proteomes" id="UP001250214"/>
    </source>
</evidence>
<name>A0ABU2H7X9_9ACTN</name>
<sequence length="248" mass="26632">MSRQPTHLRLQLASPAQFTGASAGGTDADTDVVTDEHGLPYYPRHRLAARLREGAVTAIRAHGDRNLLRTAEELLGTTRGGHEATRALRIGHAHPALAVRAAVAAAQQRREEEHPSDSKGELRQREAARTHLATAVTAAYAEEESGTQVDELGTPISGRLRTHRALRPGLVLWAELSWGVEYREEYGRLLALAALGTTAAGMRITRGRGRIDVRVAAPEEAEGTGADAAHHYTLRLAGIAATTEGAWS</sequence>
<reference evidence="3" key="1">
    <citation type="submission" date="2023-07" db="EMBL/GenBank/DDBJ databases">
        <title>Novel species in the genus Lipingzhangella isolated from Sambhar Salt Lake.</title>
        <authorList>
            <person name="Jiya N."/>
            <person name="Kajale S."/>
            <person name="Sharma A."/>
        </authorList>
    </citation>
    <scope>NUCLEOTIDE SEQUENCE [LARGE SCALE GENOMIC DNA]</scope>
    <source>
        <strain evidence="3">LS1_29</strain>
    </source>
</reference>
<dbReference type="EMBL" id="JAVLVT010000004">
    <property type="protein sequence ID" value="MDS1270694.1"/>
    <property type="molecule type" value="Genomic_DNA"/>
</dbReference>
<dbReference type="RefSeq" id="WP_310912245.1">
    <property type="nucleotide sequence ID" value="NZ_JAVLVT010000004.1"/>
</dbReference>